<name>X0ZG72_9ZZZZ</name>
<dbReference type="Gene3D" id="1.10.1520.10">
    <property type="entry name" value="Ribonuclease III domain"/>
    <property type="match status" value="1"/>
</dbReference>
<gene>
    <name evidence="2" type="ORF">S01H4_14118</name>
</gene>
<protein>
    <recommendedName>
        <fullName evidence="1">RNase III domain-containing protein</fullName>
    </recommendedName>
</protein>
<dbReference type="GO" id="GO:0004525">
    <property type="term" value="F:ribonuclease III activity"/>
    <property type="evidence" value="ECO:0007669"/>
    <property type="project" value="InterPro"/>
</dbReference>
<organism evidence="2">
    <name type="scientific">marine sediment metagenome</name>
    <dbReference type="NCBI Taxonomy" id="412755"/>
    <lineage>
        <taxon>unclassified sequences</taxon>
        <taxon>metagenomes</taxon>
        <taxon>ecological metagenomes</taxon>
    </lineage>
</organism>
<dbReference type="SUPFAM" id="SSF69065">
    <property type="entry name" value="RNase III domain-like"/>
    <property type="match status" value="1"/>
</dbReference>
<dbReference type="AlphaFoldDB" id="X0ZG72"/>
<proteinExistence type="predicted"/>
<dbReference type="InterPro" id="IPR000999">
    <property type="entry name" value="RNase_III_dom"/>
</dbReference>
<sequence length="188" mass="21832">MNLKLKSNLSRVFQELSEISDILKEDLLNISDKTSKKSKKLNKWLDMLNSFLLKHENIQLNLKTSLEKKFSIKFKNSDLITLALFRPSTKNIFTELNIYFREEHPNFLNIEHLGYMSNLGDIAEGLALLGDRALDLAVTHTLWEKGITDKGIITKEKEKVVENPNLAKYCDDLDLYHNRIHMEKNVNN</sequence>
<feature type="domain" description="RNase III" evidence="1">
    <location>
        <begin position="124"/>
        <end position="186"/>
    </location>
</feature>
<feature type="non-terminal residue" evidence="2">
    <location>
        <position position="188"/>
    </location>
</feature>
<reference evidence="2" key="1">
    <citation type="journal article" date="2014" name="Front. Microbiol.">
        <title>High frequency of phylogenetically diverse reductive dehalogenase-homologous genes in deep subseafloor sedimentary metagenomes.</title>
        <authorList>
            <person name="Kawai M."/>
            <person name="Futagami T."/>
            <person name="Toyoda A."/>
            <person name="Takaki Y."/>
            <person name="Nishi S."/>
            <person name="Hori S."/>
            <person name="Arai W."/>
            <person name="Tsubouchi T."/>
            <person name="Morono Y."/>
            <person name="Uchiyama I."/>
            <person name="Ito T."/>
            <person name="Fujiyama A."/>
            <person name="Inagaki F."/>
            <person name="Takami H."/>
        </authorList>
    </citation>
    <scope>NUCLEOTIDE SEQUENCE</scope>
    <source>
        <strain evidence="2">Expedition CK06-06</strain>
    </source>
</reference>
<evidence type="ECO:0000259" key="1">
    <source>
        <dbReference type="Pfam" id="PF00636"/>
    </source>
</evidence>
<dbReference type="Pfam" id="PF00636">
    <property type="entry name" value="Ribonuclease_3"/>
    <property type="match status" value="1"/>
</dbReference>
<comment type="caution">
    <text evidence="2">The sequence shown here is derived from an EMBL/GenBank/DDBJ whole genome shotgun (WGS) entry which is preliminary data.</text>
</comment>
<accession>X0ZG72</accession>
<dbReference type="GO" id="GO:0006396">
    <property type="term" value="P:RNA processing"/>
    <property type="evidence" value="ECO:0007669"/>
    <property type="project" value="InterPro"/>
</dbReference>
<evidence type="ECO:0000313" key="2">
    <source>
        <dbReference type="EMBL" id="GAG59333.1"/>
    </source>
</evidence>
<dbReference type="InterPro" id="IPR036389">
    <property type="entry name" value="RNase_III_sf"/>
</dbReference>
<dbReference type="EMBL" id="BART01006198">
    <property type="protein sequence ID" value="GAG59333.1"/>
    <property type="molecule type" value="Genomic_DNA"/>
</dbReference>